<organism evidence="4 5">
    <name type="scientific">Streptomyces thermolineatus</name>
    <dbReference type="NCBI Taxonomy" id="44033"/>
    <lineage>
        <taxon>Bacteria</taxon>
        <taxon>Bacillati</taxon>
        <taxon>Actinomycetota</taxon>
        <taxon>Actinomycetes</taxon>
        <taxon>Kitasatosporales</taxon>
        <taxon>Streptomycetaceae</taxon>
        <taxon>Streptomyces</taxon>
    </lineage>
</organism>
<feature type="compositionally biased region" description="Gly residues" evidence="2">
    <location>
        <begin position="305"/>
        <end position="317"/>
    </location>
</feature>
<sequence>MADRLRRTTTGAPGSPTGSPGSTGRTGTRELNAPPGLLGPYVRALVPKRGGGPAPERRLVLREAATDPRKLERYAEVCGFTRRDRLPATYPHLVAFPLAMSLMARRDFPLPVLGLVHIANRIEQLRPVDAGERLTHHVWTRQPRPHPRGTSFEVVAEADDGTATVWRSVSTYLSRSRRPPAPEPHTAVLGTAAPDTRDPDPGDPDTAAAVVDEHWDVGASAGRSYASVSGDRNPIHLHALTARAFGFPRAVAHGMWTKARCLAALETLLPDAHRVEVVFRAPVLLPAHVRFHASVRTAGPAVDGTGAGTGTDTGTGTGWDFRLHGTGSDREHLRGTVTPLG</sequence>
<evidence type="ECO:0000313" key="5">
    <source>
        <dbReference type="Proteomes" id="UP001501358"/>
    </source>
</evidence>
<dbReference type="RefSeq" id="WP_344386233.1">
    <property type="nucleotide sequence ID" value="NZ_BAAATA010000065.1"/>
</dbReference>
<dbReference type="Proteomes" id="UP001501358">
    <property type="component" value="Unassembled WGS sequence"/>
</dbReference>
<dbReference type="InterPro" id="IPR029069">
    <property type="entry name" value="HotDog_dom_sf"/>
</dbReference>
<dbReference type="EMBL" id="BAAATA010000065">
    <property type="protein sequence ID" value="GAA2512246.1"/>
    <property type="molecule type" value="Genomic_DNA"/>
</dbReference>
<dbReference type="Gene3D" id="3.10.129.10">
    <property type="entry name" value="Hotdog Thioesterase"/>
    <property type="match status" value="1"/>
</dbReference>
<feature type="region of interest" description="Disordered" evidence="2">
    <location>
        <begin position="302"/>
        <end position="341"/>
    </location>
</feature>
<feature type="domain" description="MaoC-like" evidence="3">
    <location>
        <begin position="223"/>
        <end position="296"/>
    </location>
</feature>
<proteinExistence type="inferred from homology"/>
<feature type="compositionally biased region" description="Low complexity" evidence="2">
    <location>
        <begin position="8"/>
        <end position="26"/>
    </location>
</feature>
<dbReference type="PRINTS" id="PR01483">
    <property type="entry name" value="FASYNTHASE"/>
</dbReference>
<feature type="compositionally biased region" description="Basic and acidic residues" evidence="2">
    <location>
        <begin position="321"/>
        <end position="334"/>
    </location>
</feature>
<evidence type="ECO:0000256" key="2">
    <source>
        <dbReference type="SAM" id="MobiDB-lite"/>
    </source>
</evidence>
<dbReference type="SUPFAM" id="SSF54637">
    <property type="entry name" value="Thioesterase/thiol ester dehydrase-isomerase"/>
    <property type="match status" value="2"/>
</dbReference>
<evidence type="ECO:0000313" key="4">
    <source>
        <dbReference type="EMBL" id="GAA2512246.1"/>
    </source>
</evidence>
<name>A0ABP6A9D0_9ACTN</name>
<dbReference type="PANTHER" id="PTHR43841">
    <property type="entry name" value="3-HYDROXYACYL-THIOESTER DEHYDRATASE HTDX-RELATED"/>
    <property type="match status" value="1"/>
</dbReference>
<feature type="region of interest" description="Disordered" evidence="2">
    <location>
        <begin position="175"/>
        <end position="205"/>
    </location>
</feature>
<comment type="caution">
    <text evidence="4">The sequence shown here is derived from an EMBL/GenBank/DDBJ whole genome shotgun (WGS) entry which is preliminary data.</text>
</comment>
<dbReference type="PANTHER" id="PTHR43841:SF1">
    <property type="entry name" value="3-HYDROXYACYL-THIOESTER DEHYDRATASE X"/>
    <property type="match status" value="1"/>
</dbReference>
<evidence type="ECO:0000256" key="1">
    <source>
        <dbReference type="ARBA" id="ARBA00005254"/>
    </source>
</evidence>
<protein>
    <submittedName>
        <fullName evidence="4">MaoC/PaaZ C-terminal domain-containing protein</fullName>
    </submittedName>
</protein>
<gene>
    <name evidence="4" type="ORF">GCM10010406_55360</name>
</gene>
<feature type="region of interest" description="Disordered" evidence="2">
    <location>
        <begin position="1"/>
        <end position="36"/>
    </location>
</feature>
<evidence type="ECO:0000259" key="3">
    <source>
        <dbReference type="Pfam" id="PF01575"/>
    </source>
</evidence>
<dbReference type="InterPro" id="IPR003965">
    <property type="entry name" value="Fatty_acid_synthase"/>
</dbReference>
<keyword evidence="5" id="KW-1185">Reference proteome</keyword>
<accession>A0ABP6A9D0</accession>
<reference evidence="5" key="1">
    <citation type="journal article" date="2019" name="Int. J. Syst. Evol. Microbiol.">
        <title>The Global Catalogue of Microorganisms (GCM) 10K type strain sequencing project: providing services to taxonomists for standard genome sequencing and annotation.</title>
        <authorList>
            <consortium name="The Broad Institute Genomics Platform"/>
            <consortium name="The Broad Institute Genome Sequencing Center for Infectious Disease"/>
            <person name="Wu L."/>
            <person name="Ma J."/>
        </authorList>
    </citation>
    <scope>NUCLEOTIDE SEQUENCE [LARGE SCALE GENOMIC DNA]</scope>
    <source>
        <strain evidence="5">JCM 6307</strain>
    </source>
</reference>
<comment type="similarity">
    <text evidence="1">Belongs to the enoyl-CoA hydratase/isomerase family.</text>
</comment>
<dbReference type="Pfam" id="PF01575">
    <property type="entry name" value="MaoC_dehydratas"/>
    <property type="match status" value="1"/>
</dbReference>
<dbReference type="InterPro" id="IPR002539">
    <property type="entry name" value="MaoC-like_dom"/>
</dbReference>